<feature type="compositionally biased region" description="Polar residues" evidence="1">
    <location>
        <begin position="671"/>
        <end position="680"/>
    </location>
</feature>
<dbReference type="PROSITE" id="PS50076">
    <property type="entry name" value="DNAJ_2"/>
    <property type="match status" value="1"/>
</dbReference>
<feature type="compositionally biased region" description="Polar residues" evidence="1">
    <location>
        <begin position="10"/>
        <end position="22"/>
    </location>
</feature>
<evidence type="ECO:0000313" key="4">
    <source>
        <dbReference type="Proteomes" id="UP001202328"/>
    </source>
</evidence>
<evidence type="ECO:0000259" key="2">
    <source>
        <dbReference type="PROSITE" id="PS50076"/>
    </source>
</evidence>
<proteinExistence type="predicted"/>
<dbReference type="PRINTS" id="PR00625">
    <property type="entry name" value="JDOMAIN"/>
</dbReference>
<dbReference type="InterPro" id="IPR001623">
    <property type="entry name" value="DnaJ_domain"/>
</dbReference>
<dbReference type="SMART" id="SM00028">
    <property type="entry name" value="TPR"/>
    <property type="match status" value="6"/>
</dbReference>
<sequence>MSPTLVDFRSTPQMQSKQNPNPSKGEIPSSSASSKSFDFDFNGISTSNFNFFSKENQSLNRNLNEGPFFDPSFSSPVSSVSRNIGSEKPLMGTSSGLSKPRLVKVRKHMGTRWVKKDSGIRTPSSDTLTDQWVSWNPFASNSAQKNSLGESIGNEMRNLNLGRETKEKVNLNLGKDPGKHADGSFVSGTTNVRNPGSNLKTTGLGEEIDKSLPDDMTRLNLGSETNGSGVNLGASDVPIKNVFVFGSGSKKGAGLDEDTVSNGLRKLNIDSVEVSGKNSFSLKKCNGISDAFCQSSKLPDDMKKLNIDDCGNAGGEEKTKEADLGFQGLQGKSSGVGSGPHCEASKFRSVGITFEVPSMERSQKNVNGGFSCPENGSHTSSFRGPEQDNSHSFAGSFPHVSSYSFSSGTPGLFQSAGSSFEVPLKSGAEKKTNFIFTSSQDGFKTPQFRAPKLDSSGSSIGDLASSFNKKLDFTAQKSAKDSKLKKRKGKLKPNTPVYQWVRKEKFSSESCSQEKPDSPGSCSPMDFSPYQETLADDQPPKEASVSSGEFFHFDPLSASTDAHPSVSVDATCKLNINSDELKQGELNDGRSQRSERCDGASNATEGFVSGDKAEYLKFTGVKLDTDIDVNATRKTEANIGSNMGEKAHDTSSQFCFASSSDIVSYPSFTFGASPSPQGSLSGPARHSRKKDRRKVGQGSHPNAKIHLASPNTPLFPFAGSSSQSVPGCDMTEDLPVPASKGNNRLETDKEPKVKEVTNPVAAVTDTVLEACEKWRVRGNQAYAKGNLSRAEGYYTRGLNCVSLNEASKSCLKALVLCYSNRAAARMTLGRMREALGDCKEAMALDPNFYKAQLRAANCHLALGDVEDALRYFRSCAQSGGVCLDRKVVIEASDGLHRAQKVAGYVNHCVEVLQQRKCGDAEKALTMVTQAELICPKSEKLAEIKAEMLFMLRRYEEVLQLCELSLGSLLSNADGQSDNSNAHVSLKNSRAWCWSLISKSYFYLGRLEEAVGFLDKIEQAGLVTEKNEVNNLKSSASLSVTVRELLRHKAAGNEAFQSGKYSEAVEHYTAAVSSNVESRPFAAICFCNRAAAYQAIGQITDAIADCSLAIALDGNYPKAISRRATLHEMIRDYGKAATDLHRLIPLLEKQAEDKANQAGKLGRQTSVPNDLRQARSRLSTMEEEARKEIPLNMYLILGIEPSGDASDIKKAYRKAALRYHPDKAGQFLARTDNGDDGLWKETAEEVYKEADKLFKLIGEAYAILSDPAKRSRYDLEEEIRNSRKKANGSYSSPRQSYTNSSPHERRGSSRREWQEFWDSYQKSKWSEATRSRSRYY</sequence>
<dbReference type="InterPro" id="IPR011990">
    <property type="entry name" value="TPR-like_helical_dom_sf"/>
</dbReference>
<keyword evidence="4" id="KW-1185">Reference proteome</keyword>
<dbReference type="EMBL" id="JAJJMB010017528">
    <property type="protein sequence ID" value="KAI3838055.1"/>
    <property type="molecule type" value="Genomic_DNA"/>
</dbReference>
<dbReference type="InterPro" id="IPR018253">
    <property type="entry name" value="DnaJ_domain_CS"/>
</dbReference>
<feature type="region of interest" description="Disordered" evidence="1">
    <location>
        <begin position="508"/>
        <end position="547"/>
    </location>
</feature>
<feature type="compositionally biased region" description="Polar residues" evidence="1">
    <location>
        <begin position="1287"/>
        <end position="1300"/>
    </location>
</feature>
<feature type="compositionally biased region" description="Polar residues" evidence="1">
    <location>
        <begin position="364"/>
        <end position="382"/>
    </location>
</feature>
<dbReference type="Gene3D" id="1.25.40.10">
    <property type="entry name" value="Tetratricopeptide repeat domain"/>
    <property type="match status" value="3"/>
</dbReference>
<feature type="region of interest" description="Disordered" evidence="1">
    <location>
        <begin position="1278"/>
        <end position="1311"/>
    </location>
</feature>
<feature type="region of interest" description="Disordered" evidence="1">
    <location>
        <begin position="171"/>
        <end position="208"/>
    </location>
</feature>
<dbReference type="Proteomes" id="UP001202328">
    <property type="component" value="Unassembled WGS sequence"/>
</dbReference>
<protein>
    <recommendedName>
        <fullName evidence="2">J domain-containing protein</fullName>
    </recommendedName>
</protein>
<gene>
    <name evidence="3" type="ORF">MKW98_009006</name>
</gene>
<feature type="compositionally biased region" description="Polar residues" evidence="1">
    <location>
        <begin position="186"/>
        <end position="201"/>
    </location>
</feature>
<feature type="region of interest" description="Disordered" evidence="1">
    <location>
        <begin position="363"/>
        <end position="391"/>
    </location>
</feature>
<feature type="compositionally biased region" description="Basic residues" evidence="1">
    <location>
        <begin position="685"/>
        <end position="695"/>
    </location>
</feature>
<dbReference type="PROSITE" id="PS00636">
    <property type="entry name" value="DNAJ_1"/>
    <property type="match status" value="1"/>
</dbReference>
<dbReference type="CDD" id="cd06257">
    <property type="entry name" value="DnaJ"/>
    <property type="match status" value="1"/>
</dbReference>
<feature type="compositionally biased region" description="Basic and acidic residues" evidence="1">
    <location>
        <begin position="583"/>
        <end position="598"/>
    </location>
</feature>
<feature type="compositionally biased region" description="Basic and acidic residues" evidence="1">
    <location>
        <begin position="1301"/>
        <end position="1311"/>
    </location>
</feature>
<dbReference type="InterPro" id="IPR019734">
    <property type="entry name" value="TPR_rpt"/>
</dbReference>
<feature type="region of interest" description="Disordered" evidence="1">
    <location>
        <begin position="1"/>
        <end position="33"/>
    </location>
</feature>
<feature type="region of interest" description="Disordered" evidence="1">
    <location>
        <begin position="671"/>
        <end position="745"/>
    </location>
</feature>
<dbReference type="PANTHER" id="PTHR45181:SF4">
    <property type="entry name" value="HEAT SHOCK PROTEIN DNAJ WITH TETRATRICOPEPTIDE REPEAT-CONTAINING PROTEIN"/>
    <property type="match status" value="1"/>
</dbReference>
<comment type="caution">
    <text evidence="3">The sequence shown here is derived from an EMBL/GenBank/DDBJ whole genome shotgun (WGS) entry which is preliminary data.</text>
</comment>
<dbReference type="SMART" id="SM00271">
    <property type="entry name" value="DnaJ"/>
    <property type="match status" value="1"/>
</dbReference>
<dbReference type="InterPro" id="IPR036869">
    <property type="entry name" value="J_dom_sf"/>
</dbReference>
<dbReference type="Pfam" id="PF13432">
    <property type="entry name" value="TPR_16"/>
    <property type="match status" value="1"/>
</dbReference>
<dbReference type="Gene3D" id="1.10.287.110">
    <property type="entry name" value="DnaJ domain"/>
    <property type="match status" value="1"/>
</dbReference>
<reference evidence="3" key="1">
    <citation type="submission" date="2022-04" db="EMBL/GenBank/DDBJ databases">
        <title>A functionally conserved STORR gene fusion in Papaver species that diverged 16.8 million years ago.</title>
        <authorList>
            <person name="Catania T."/>
        </authorList>
    </citation>
    <scope>NUCLEOTIDE SEQUENCE</scope>
    <source>
        <strain evidence="3">S-188037</strain>
    </source>
</reference>
<feature type="compositionally biased region" description="Basic and acidic residues" evidence="1">
    <location>
        <begin position="508"/>
        <end position="517"/>
    </location>
</feature>
<evidence type="ECO:0000313" key="3">
    <source>
        <dbReference type="EMBL" id="KAI3838055.1"/>
    </source>
</evidence>
<organism evidence="3 4">
    <name type="scientific">Papaver atlanticum</name>
    <dbReference type="NCBI Taxonomy" id="357466"/>
    <lineage>
        <taxon>Eukaryota</taxon>
        <taxon>Viridiplantae</taxon>
        <taxon>Streptophyta</taxon>
        <taxon>Embryophyta</taxon>
        <taxon>Tracheophyta</taxon>
        <taxon>Spermatophyta</taxon>
        <taxon>Magnoliopsida</taxon>
        <taxon>Ranunculales</taxon>
        <taxon>Papaveraceae</taxon>
        <taxon>Papaveroideae</taxon>
        <taxon>Papaver</taxon>
    </lineage>
</organism>
<accession>A0AAD4RXY0</accession>
<dbReference type="Pfam" id="PF00226">
    <property type="entry name" value="DnaJ"/>
    <property type="match status" value="1"/>
</dbReference>
<evidence type="ECO:0000256" key="1">
    <source>
        <dbReference type="SAM" id="MobiDB-lite"/>
    </source>
</evidence>
<feature type="region of interest" description="Disordered" evidence="1">
    <location>
        <begin position="583"/>
        <end position="603"/>
    </location>
</feature>
<dbReference type="SUPFAM" id="SSF48452">
    <property type="entry name" value="TPR-like"/>
    <property type="match status" value="3"/>
</dbReference>
<dbReference type="PANTHER" id="PTHR45181">
    <property type="entry name" value="HEAT SHOCK PROTEIN DNAJ WITH TETRATRICOPEPTIDE REPEAT-CONTAINING PROTEIN"/>
    <property type="match status" value="1"/>
</dbReference>
<feature type="domain" description="J" evidence="2">
    <location>
        <begin position="1191"/>
        <end position="1276"/>
    </location>
</feature>
<name>A0AAD4RXY0_9MAGN</name>
<dbReference type="SUPFAM" id="SSF46565">
    <property type="entry name" value="Chaperone J-domain"/>
    <property type="match status" value="1"/>
</dbReference>
<dbReference type="Pfam" id="PF14559">
    <property type="entry name" value="TPR_19"/>
    <property type="match status" value="1"/>
</dbReference>